<feature type="compositionally biased region" description="Basic and acidic residues" evidence="1">
    <location>
        <begin position="41"/>
        <end position="70"/>
    </location>
</feature>
<feature type="region of interest" description="Disordered" evidence="1">
    <location>
        <begin position="39"/>
        <end position="90"/>
    </location>
</feature>
<evidence type="ECO:0000313" key="2">
    <source>
        <dbReference type="EMBL" id="KJF75943.1"/>
    </source>
</evidence>
<feature type="non-terminal residue" evidence="2">
    <location>
        <position position="1"/>
    </location>
</feature>
<dbReference type="AlphaFoldDB" id="A0A0D8L501"/>
<gene>
    <name evidence="2" type="ORF">UA45_21120</name>
</gene>
<dbReference type="PATRIC" id="fig|582.24.peg.6719"/>
<accession>A0A0D8L501</accession>
<evidence type="ECO:0000256" key="1">
    <source>
        <dbReference type="SAM" id="MobiDB-lite"/>
    </source>
</evidence>
<comment type="caution">
    <text evidence="2">The sequence shown here is derived from an EMBL/GenBank/DDBJ whole genome shotgun (WGS) entry which is preliminary data.</text>
</comment>
<name>A0A0D8L501_MORMO</name>
<organism evidence="2 3">
    <name type="scientific">Morganella morganii</name>
    <name type="common">Proteus morganii</name>
    <dbReference type="NCBI Taxonomy" id="582"/>
    <lineage>
        <taxon>Bacteria</taxon>
        <taxon>Pseudomonadati</taxon>
        <taxon>Pseudomonadota</taxon>
        <taxon>Gammaproteobacteria</taxon>
        <taxon>Enterobacterales</taxon>
        <taxon>Morganellaceae</taxon>
        <taxon>Morganella</taxon>
    </lineage>
</organism>
<dbReference type="Proteomes" id="UP000032582">
    <property type="component" value="Unassembled WGS sequence"/>
</dbReference>
<protein>
    <submittedName>
        <fullName evidence="2">Uncharacterized protein</fullName>
    </submittedName>
</protein>
<proteinExistence type="predicted"/>
<dbReference type="EMBL" id="JZSH01000466">
    <property type="protein sequence ID" value="KJF75943.1"/>
    <property type="molecule type" value="Genomic_DNA"/>
</dbReference>
<evidence type="ECO:0000313" key="3">
    <source>
        <dbReference type="Proteomes" id="UP000032582"/>
    </source>
</evidence>
<reference evidence="2 3" key="1">
    <citation type="submission" date="2015-02" db="EMBL/GenBank/DDBJ databases">
        <title>Whole genome shotgun sequencing of cultured foodborne pathogen.</title>
        <authorList>
            <person name="Timme R."/>
            <person name="Allard M.W."/>
            <person name="Strain E."/>
            <person name="Evans P.S."/>
            <person name="Brown E."/>
        </authorList>
    </citation>
    <scope>NUCLEOTIDE SEQUENCE [LARGE SCALE GENOMIC DNA]</scope>
    <source>
        <strain evidence="2 3">GCSL-TSO-24</strain>
    </source>
</reference>
<sequence>KLHALVDDALKDIQKEIDLQALIDDSVAEFQAIHQEMLRQQARDRERIQAKTRTQRIEQHPKDPRLRHDGSNTSTPEPEQKPDRGWSFSR</sequence>